<dbReference type="InterPro" id="IPR051081">
    <property type="entry name" value="HTH_MetalResp_TranReg"/>
</dbReference>
<keyword evidence="6" id="KW-1185">Reference proteome</keyword>
<dbReference type="PROSITE" id="PS50987">
    <property type="entry name" value="HTH_ARSR_2"/>
    <property type="match status" value="1"/>
</dbReference>
<dbReference type="PANTHER" id="PTHR33154:SF18">
    <property type="entry name" value="ARSENICAL RESISTANCE OPERON REPRESSOR"/>
    <property type="match status" value="1"/>
</dbReference>
<keyword evidence="2" id="KW-0238">DNA-binding</keyword>
<dbReference type="Proteomes" id="UP001500620">
    <property type="component" value="Unassembled WGS sequence"/>
</dbReference>
<comment type="caution">
    <text evidence="5">The sequence shown here is derived from an EMBL/GenBank/DDBJ whole genome shotgun (WGS) entry which is preliminary data.</text>
</comment>
<dbReference type="PANTHER" id="PTHR33154">
    <property type="entry name" value="TRANSCRIPTIONAL REGULATOR, ARSR FAMILY"/>
    <property type="match status" value="1"/>
</dbReference>
<dbReference type="InterPro" id="IPR036388">
    <property type="entry name" value="WH-like_DNA-bd_sf"/>
</dbReference>
<gene>
    <name evidence="5" type="ORF">GCM10022255_033850</name>
</gene>
<dbReference type="SUPFAM" id="SSF46785">
    <property type="entry name" value="Winged helix' DNA-binding domain"/>
    <property type="match status" value="1"/>
</dbReference>
<dbReference type="PRINTS" id="PR00778">
    <property type="entry name" value="HTHARSR"/>
</dbReference>
<dbReference type="InterPro" id="IPR036390">
    <property type="entry name" value="WH_DNA-bd_sf"/>
</dbReference>
<evidence type="ECO:0000256" key="1">
    <source>
        <dbReference type="ARBA" id="ARBA00023015"/>
    </source>
</evidence>
<reference evidence="6" key="1">
    <citation type="journal article" date="2019" name="Int. J. Syst. Evol. Microbiol.">
        <title>The Global Catalogue of Microorganisms (GCM) 10K type strain sequencing project: providing services to taxonomists for standard genome sequencing and annotation.</title>
        <authorList>
            <consortium name="The Broad Institute Genomics Platform"/>
            <consortium name="The Broad Institute Genome Sequencing Center for Infectious Disease"/>
            <person name="Wu L."/>
            <person name="Ma J."/>
        </authorList>
    </citation>
    <scope>NUCLEOTIDE SEQUENCE [LARGE SCALE GENOMIC DNA]</scope>
    <source>
        <strain evidence="6">JCM 17441</strain>
    </source>
</reference>
<feature type="domain" description="HTH arsR-type" evidence="4">
    <location>
        <begin position="22"/>
        <end position="119"/>
    </location>
</feature>
<sequence length="133" mass="13656">MLTLTDLNAAEPCCPPIAQRRLPAETAAVLAPAFKALGDPVRLQLMSMIASAEGGEICVCDLTPAFDLSGPTISHHLRTLREAGLVDADRRGTWVYYRARAAVLGQLAALLAVDGPGGTLTGHAPAAPGAAAS</sequence>
<evidence type="ECO:0000256" key="3">
    <source>
        <dbReference type="ARBA" id="ARBA00023163"/>
    </source>
</evidence>
<dbReference type="CDD" id="cd00090">
    <property type="entry name" value="HTH_ARSR"/>
    <property type="match status" value="1"/>
</dbReference>
<evidence type="ECO:0000313" key="5">
    <source>
        <dbReference type="EMBL" id="GAA4249491.1"/>
    </source>
</evidence>
<dbReference type="NCBIfam" id="NF033788">
    <property type="entry name" value="HTH_metalloreg"/>
    <property type="match status" value="1"/>
</dbReference>
<keyword evidence="3" id="KW-0804">Transcription</keyword>
<dbReference type="PROSITE" id="PS00846">
    <property type="entry name" value="HTH_ARSR_1"/>
    <property type="match status" value="1"/>
</dbReference>
<dbReference type="InterPro" id="IPR011991">
    <property type="entry name" value="ArsR-like_HTH"/>
</dbReference>
<keyword evidence="1" id="KW-0805">Transcription regulation</keyword>
<dbReference type="Pfam" id="PF01022">
    <property type="entry name" value="HTH_5"/>
    <property type="match status" value="1"/>
</dbReference>
<evidence type="ECO:0000259" key="4">
    <source>
        <dbReference type="PROSITE" id="PS50987"/>
    </source>
</evidence>
<accession>A0ABP8D7Y3</accession>
<evidence type="ECO:0000256" key="2">
    <source>
        <dbReference type="ARBA" id="ARBA00023125"/>
    </source>
</evidence>
<evidence type="ECO:0000313" key="6">
    <source>
        <dbReference type="Proteomes" id="UP001500620"/>
    </source>
</evidence>
<name>A0ABP8D7Y3_9ACTN</name>
<dbReference type="InterPro" id="IPR001845">
    <property type="entry name" value="HTH_ArsR_DNA-bd_dom"/>
</dbReference>
<organism evidence="5 6">
    <name type="scientific">Dactylosporangium darangshiense</name>
    <dbReference type="NCBI Taxonomy" id="579108"/>
    <lineage>
        <taxon>Bacteria</taxon>
        <taxon>Bacillati</taxon>
        <taxon>Actinomycetota</taxon>
        <taxon>Actinomycetes</taxon>
        <taxon>Micromonosporales</taxon>
        <taxon>Micromonosporaceae</taxon>
        <taxon>Dactylosporangium</taxon>
    </lineage>
</organism>
<dbReference type="EMBL" id="BAABAT010000007">
    <property type="protein sequence ID" value="GAA4249491.1"/>
    <property type="molecule type" value="Genomic_DNA"/>
</dbReference>
<dbReference type="InterPro" id="IPR018334">
    <property type="entry name" value="ArsR_HTH"/>
</dbReference>
<dbReference type="SMART" id="SM00418">
    <property type="entry name" value="HTH_ARSR"/>
    <property type="match status" value="1"/>
</dbReference>
<proteinExistence type="predicted"/>
<protein>
    <submittedName>
        <fullName evidence="5">Metalloregulator ArsR/SmtB family transcription factor</fullName>
    </submittedName>
</protein>
<dbReference type="Gene3D" id="1.10.10.10">
    <property type="entry name" value="Winged helix-like DNA-binding domain superfamily/Winged helix DNA-binding domain"/>
    <property type="match status" value="1"/>
</dbReference>